<evidence type="ECO:0000313" key="2">
    <source>
        <dbReference type="EMBL" id="MPC97077.1"/>
    </source>
</evidence>
<proteinExistence type="predicted"/>
<dbReference type="AlphaFoldDB" id="A0A5B7JVA0"/>
<comment type="caution">
    <text evidence="2">The sequence shown here is derived from an EMBL/GenBank/DDBJ whole genome shotgun (WGS) entry which is preliminary data.</text>
</comment>
<accession>A0A5B7JVA0</accession>
<protein>
    <submittedName>
        <fullName evidence="2">Uncharacterized protein</fullName>
    </submittedName>
</protein>
<dbReference type="Proteomes" id="UP000324222">
    <property type="component" value="Unassembled WGS sequence"/>
</dbReference>
<sequence length="62" mass="6633">MSRLNLAVLACLVGLSVHDSLAEEQCHTFAGGAVYPNTEGRASGHTLQWTSAMSRSFMSCCQ</sequence>
<feature type="chain" id="PRO_5022722064" evidence="1">
    <location>
        <begin position="23"/>
        <end position="62"/>
    </location>
</feature>
<name>A0A5B7JVA0_PORTR</name>
<keyword evidence="1" id="KW-0732">Signal</keyword>
<evidence type="ECO:0000256" key="1">
    <source>
        <dbReference type="SAM" id="SignalP"/>
    </source>
</evidence>
<organism evidence="2 3">
    <name type="scientific">Portunus trituberculatus</name>
    <name type="common">Swimming crab</name>
    <name type="synonym">Neptunus trituberculatus</name>
    <dbReference type="NCBI Taxonomy" id="210409"/>
    <lineage>
        <taxon>Eukaryota</taxon>
        <taxon>Metazoa</taxon>
        <taxon>Ecdysozoa</taxon>
        <taxon>Arthropoda</taxon>
        <taxon>Crustacea</taxon>
        <taxon>Multicrustacea</taxon>
        <taxon>Malacostraca</taxon>
        <taxon>Eumalacostraca</taxon>
        <taxon>Eucarida</taxon>
        <taxon>Decapoda</taxon>
        <taxon>Pleocyemata</taxon>
        <taxon>Brachyura</taxon>
        <taxon>Eubrachyura</taxon>
        <taxon>Portunoidea</taxon>
        <taxon>Portunidae</taxon>
        <taxon>Portuninae</taxon>
        <taxon>Portunus</taxon>
    </lineage>
</organism>
<evidence type="ECO:0000313" key="3">
    <source>
        <dbReference type="Proteomes" id="UP000324222"/>
    </source>
</evidence>
<dbReference type="EMBL" id="VSRR010108516">
    <property type="protein sequence ID" value="MPC97077.1"/>
    <property type="molecule type" value="Genomic_DNA"/>
</dbReference>
<keyword evidence="3" id="KW-1185">Reference proteome</keyword>
<feature type="signal peptide" evidence="1">
    <location>
        <begin position="1"/>
        <end position="22"/>
    </location>
</feature>
<reference evidence="2 3" key="1">
    <citation type="submission" date="2019-05" db="EMBL/GenBank/DDBJ databases">
        <title>Another draft genome of Portunus trituberculatus and its Hox gene families provides insights of decapod evolution.</title>
        <authorList>
            <person name="Jeong J.-H."/>
            <person name="Song I."/>
            <person name="Kim S."/>
            <person name="Choi T."/>
            <person name="Kim D."/>
            <person name="Ryu S."/>
            <person name="Kim W."/>
        </authorList>
    </citation>
    <scope>NUCLEOTIDE SEQUENCE [LARGE SCALE GENOMIC DNA]</scope>
    <source>
        <tissue evidence="2">Muscle</tissue>
    </source>
</reference>
<gene>
    <name evidence="2" type="ORF">E2C01_092368</name>
</gene>
<dbReference type="OrthoDB" id="185659at2759"/>